<dbReference type="Pfam" id="PF12271">
    <property type="entry name" value="Chs7"/>
    <property type="match status" value="1"/>
</dbReference>
<keyword evidence="2" id="KW-0812">Transmembrane</keyword>
<feature type="transmembrane region" description="Helical" evidence="2">
    <location>
        <begin position="70"/>
        <end position="93"/>
    </location>
</feature>
<dbReference type="InterPro" id="IPR022057">
    <property type="entry name" value="Chs7"/>
</dbReference>
<evidence type="ECO:0000313" key="3">
    <source>
        <dbReference type="EMBL" id="KAF2432541.1"/>
    </source>
</evidence>
<dbReference type="GO" id="GO:0006457">
    <property type="term" value="P:protein folding"/>
    <property type="evidence" value="ECO:0007669"/>
    <property type="project" value="TreeGrafter"/>
</dbReference>
<dbReference type="Proteomes" id="UP000800235">
    <property type="component" value="Unassembled WGS sequence"/>
</dbReference>
<evidence type="ECO:0000256" key="1">
    <source>
        <dbReference type="SAM" id="MobiDB-lite"/>
    </source>
</evidence>
<dbReference type="EMBL" id="MU007025">
    <property type="protein sequence ID" value="KAF2432541.1"/>
    <property type="molecule type" value="Genomic_DNA"/>
</dbReference>
<evidence type="ECO:0000256" key="2">
    <source>
        <dbReference type="SAM" id="Phobius"/>
    </source>
</evidence>
<dbReference type="PANTHER" id="PTHR35329:SF1">
    <property type="entry name" value="CHITIN SYNTHASE EXPORT CHAPERONE"/>
    <property type="match status" value="1"/>
</dbReference>
<keyword evidence="4" id="KW-1185">Reference proteome</keyword>
<dbReference type="GO" id="GO:0005789">
    <property type="term" value="C:endoplasmic reticulum membrane"/>
    <property type="evidence" value="ECO:0007669"/>
    <property type="project" value="TreeGrafter"/>
</dbReference>
<evidence type="ECO:0000313" key="4">
    <source>
        <dbReference type="Proteomes" id="UP000800235"/>
    </source>
</evidence>
<dbReference type="AlphaFoldDB" id="A0A9P4NVK9"/>
<dbReference type="PANTHER" id="PTHR35329">
    <property type="entry name" value="CHITIN SYNTHASE EXPORT CHAPERONE"/>
    <property type="match status" value="1"/>
</dbReference>
<feature type="compositionally biased region" description="Polar residues" evidence="1">
    <location>
        <begin position="1"/>
        <end position="15"/>
    </location>
</feature>
<dbReference type="OrthoDB" id="5582162at2759"/>
<name>A0A9P4NVK9_9PEZI</name>
<proteinExistence type="predicted"/>
<keyword evidence="2" id="KW-0472">Membrane</keyword>
<comment type="caution">
    <text evidence="3">The sequence shown here is derived from an EMBL/GenBank/DDBJ whole genome shotgun (WGS) entry which is preliminary data.</text>
</comment>
<feature type="transmembrane region" description="Helical" evidence="2">
    <location>
        <begin position="99"/>
        <end position="118"/>
    </location>
</feature>
<organism evidence="3 4">
    <name type="scientific">Tothia fuscella</name>
    <dbReference type="NCBI Taxonomy" id="1048955"/>
    <lineage>
        <taxon>Eukaryota</taxon>
        <taxon>Fungi</taxon>
        <taxon>Dikarya</taxon>
        <taxon>Ascomycota</taxon>
        <taxon>Pezizomycotina</taxon>
        <taxon>Dothideomycetes</taxon>
        <taxon>Pleosporomycetidae</taxon>
        <taxon>Venturiales</taxon>
        <taxon>Cylindrosympodiaceae</taxon>
        <taxon>Tothia</taxon>
    </lineage>
</organism>
<accession>A0A9P4NVK9</accession>
<sequence length="223" mass="24638">MTTRRAAANSSTQLPTAEYRDGDPEGEMTVANEVLGVADLLPIRGYDIRDEAAMQPTLLIKTIAPMAFSAAHIAAVAATSWILMLNGIVGYQLLEDGTAISMELVFGSSLAFLIPAPLSQFSKALHYKVVIIHNPVASSYQVQKYRRHNVHHFKNSAVKDFFVEAVPKFDRTNGRTPDEALLVKKLEEIAFQAETTGMTPWTERLLKGQWFRQIDKASSTSSL</sequence>
<protein>
    <submittedName>
        <fullName evidence="3">Uncharacterized protein</fullName>
    </submittedName>
</protein>
<keyword evidence="2" id="KW-1133">Transmembrane helix</keyword>
<feature type="region of interest" description="Disordered" evidence="1">
    <location>
        <begin position="1"/>
        <end position="24"/>
    </location>
</feature>
<reference evidence="3" key="1">
    <citation type="journal article" date="2020" name="Stud. Mycol.">
        <title>101 Dothideomycetes genomes: a test case for predicting lifestyles and emergence of pathogens.</title>
        <authorList>
            <person name="Haridas S."/>
            <person name="Albert R."/>
            <person name="Binder M."/>
            <person name="Bloem J."/>
            <person name="Labutti K."/>
            <person name="Salamov A."/>
            <person name="Andreopoulos B."/>
            <person name="Baker S."/>
            <person name="Barry K."/>
            <person name="Bills G."/>
            <person name="Bluhm B."/>
            <person name="Cannon C."/>
            <person name="Castanera R."/>
            <person name="Culley D."/>
            <person name="Daum C."/>
            <person name="Ezra D."/>
            <person name="Gonzalez J."/>
            <person name="Henrissat B."/>
            <person name="Kuo A."/>
            <person name="Liang C."/>
            <person name="Lipzen A."/>
            <person name="Lutzoni F."/>
            <person name="Magnuson J."/>
            <person name="Mondo S."/>
            <person name="Nolan M."/>
            <person name="Ohm R."/>
            <person name="Pangilinan J."/>
            <person name="Park H.-J."/>
            <person name="Ramirez L."/>
            <person name="Alfaro M."/>
            <person name="Sun H."/>
            <person name="Tritt A."/>
            <person name="Yoshinaga Y."/>
            <person name="Zwiers L.-H."/>
            <person name="Turgeon B."/>
            <person name="Goodwin S."/>
            <person name="Spatafora J."/>
            <person name="Crous P."/>
            <person name="Grigoriev I."/>
        </authorList>
    </citation>
    <scope>NUCLEOTIDE SEQUENCE</scope>
    <source>
        <strain evidence="3">CBS 130266</strain>
    </source>
</reference>
<dbReference type="GO" id="GO:0051082">
    <property type="term" value="F:unfolded protein binding"/>
    <property type="evidence" value="ECO:0007669"/>
    <property type="project" value="TreeGrafter"/>
</dbReference>
<gene>
    <name evidence="3" type="ORF">EJ08DRAFT_695303</name>
</gene>